<evidence type="ECO:0000313" key="1">
    <source>
        <dbReference type="EMBL" id="VEN60279.1"/>
    </source>
</evidence>
<protein>
    <submittedName>
        <fullName evidence="1">Uncharacterized protein</fullName>
    </submittedName>
</protein>
<gene>
    <name evidence="1" type="ORF">CALMAC_LOCUS18033</name>
</gene>
<sequence>MPEREVQEQSGMFLVLDFSKSTTGIQSQPTIFHSHP</sequence>
<accession>A0A653DJU3</accession>
<dbReference type="Proteomes" id="UP000410492">
    <property type="component" value="Unassembled WGS sequence"/>
</dbReference>
<dbReference type="EMBL" id="CAACVG010012450">
    <property type="protein sequence ID" value="VEN60279.1"/>
    <property type="molecule type" value="Genomic_DNA"/>
</dbReference>
<evidence type="ECO:0000313" key="2">
    <source>
        <dbReference type="Proteomes" id="UP000410492"/>
    </source>
</evidence>
<name>A0A653DJU3_CALMS</name>
<organism evidence="1 2">
    <name type="scientific">Callosobruchus maculatus</name>
    <name type="common">Southern cowpea weevil</name>
    <name type="synonym">Pulse bruchid</name>
    <dbReference type="NCBI Taxonomy" id="64391"/>
    <lineage>
        <taxon>Eukaryota</taxon>
        <taxon>Metazoa</taxon>
        <taxon>Ecdysozoa</taxon>
        <taxon>Arthropoda</taxon>
        <taxon>Hexapoda</taxon>
        <taxon>Insecta</taxon>
        <taxon>Pterygota</taxon>
        <taxon>Neoptera</taxon>
        <taxon>Endopterygota</taxon>
        <taxon>Coleoptera</taxon>
        <taxon>Polyphaga</taxon>
        <taxon>Cucujiformia</taxon>
        <taxon>Chrysomeloidea</taxon>
        <taxon>Chrysomelidae</taxon>
        <taxon>Bruchinae</taxon>
        <taxon>Bruchini</taxon>
        <taxon>Callosobruchus</taxon>
    </lineage>
</organism>
<keyword evidence="2" id="KW-1185">Reference proteome</keyword>
<proteinExistence type="predicted"/>
<reference evidence="1 2" key="1">
    <citation type="submission" date="2019-01" db="EMBL/GenBank/DDBJ databases">
        <authorList>
            <person name="Sayadi A."/>
        </authorList>
    </citation>
    <scope>NUCLEOTIDE SEQUENCE [LARGE SCALE GENOMIC DNA]</scope>
</reference>
<dbReference type="AlphaFoldDB" id="A0A653DJU3"/>